<evidence type="ECO:0000313" key="2">
    <source>
        <dbReference type="WBParaSite" id="JU765_v2.g13283.t1"/>
    </source>
</evidence>
<dbReference type="Proteomes" id="UP000887576">
    <property type="component" value="Unplaced"/>
</dbReference>
<accession>A0AC34Q642</accession>
<proteinExistence type="predicted"/>
<evidence type="ECO:0000313" key="1">
    <source>
        <dbReference type="Proteomes" id="UP000887576"/>
    </source>
</evidence>
<dbReference type="WBParaSite" id="JU765_v2.g13283.t1">
    <property type="protein sequence ID" value="JU765_v2.g13283.t1"/>
    <property type="gene ID" value="JU765_v2.g13283"/>
</dbReference>
<sequence length="105" mass="11794">MSLDFNGELGDLPPSIEEPIDFIRFAINEQVLVKMRTERVLTGVLHSFDQHLNMILGDVIETINVTEIDTDSGEEINKSITREIPLIFVRGDSVVLVSTPTRTLQ</sequence>
<organism evidence="1 2">
    <name type="scientific">Panagrolaimus sp. JU765</name>
    <dbReference type="NCBI Taxonomy" id="591449"/>
    <lineage>
        <taxon>Eukaryota</taxon>
        <taxon>Metazoa</taxon>
        <taxon>Ecdysozoa</taxon>
        <taxon>Nematoda</taxon>
        <taxon>Chromadorea</taxon>
        <taxon>Rhabditida</taxon>
        <taxon>Tylenchina</taxon>
        <taxon>Panagrolaimomorpha</taxon>
        <taxon>Panagrolaimoidea</taxon>
        <taxon>Panagrolaimidae</taxon>
        <taxon>Panagrolaimus</taxon>
    </lineage>
</organism>
<name>A0AC34Q642_9BILA</name>
<protein>
    <submittedName>
        <fullName evidence="2">U6 snRNA-associated Sm-like protein LSm3</fullName>
    </submittedName>
</protein>
<reference evidence="2" key="1">
    <citation type="submission" date="2022-11" db="UniProtKB">
        <authorList>
            <consortium name="WormBaseParasite"/>
        </authorList>
    </citation>
    <scope>IDENTIFICATION</scope>
</reference>